<protein>
    <recommendedName>
        <fullName evidence="4">L-ribulose-5-phosphate 4-epimerase</fullName>
        <ecNumber evidence="4">5.1.3.4</ecNumber>
    </recommendedName>
    <alternativeName>
        <fullName evidence="9">Phosphoribulose isomerase</fullName>
    </alternativeName>
</protein>
<evidence type="ECO:0000256" key="4">
    <source>
        <dbReference type="ARBA" id="ARBA00013186"/>
    </source>
</evidence>
<accession>A0AAJ5TCQ7</accession>
<dbReference type="Proteomes" id="UP000289629">
    <property type="component" value="Chromosome"/>
</dbReference>
<evidence type="ECO:0000313" key="12">
    <source>
        <dbReference type="Proteomes" id="UP000289629"/>
    </source>
</evidence>
<evidence type="ECO:0000259" key="10">
    <source>
        <dbReference type="SMART" id="SM01007"/>
    </source>
</evidence>
<dbReference type="InterPro" id="IPR001303">
    <property type="entry name" value="Aldolase_II/adducin_N"/>
</dbReference>
<evidence type="ECO:0000256" key="2">
    <source>
        <dbReference type="ARBA" id="ARBA00001947"/>
    </source>
</evidence>
<dbReference type="Gene3D" id="3.40.225.10">
    <property type="entry name" value="Class II aldolase/adducin N-terminal domain"/>
    <property type="match status" value="1"/>
</dbReference>
<comment type="catalytic activity">
    <reaction evidence="1">
        <text>L-ribulose 5-phosphate = D-xylulose 5-phosphate</text>
        <dbReference type="Rhea" id="RHEA:22368"/>
        <dbReference type="ChEBI" id="CHEBI:57737"/>
        <dbReference type="ChEBI" id="CHEBI:58226"/>
        <dbReference type="EC" id="5.1.3.4"/>
    </reaction>
</comment>
<evidence type="ECO:0000256" key="3">
    <source>
        <dbReference type="ARBA" id="ARBA00010037"/>
    </source>
</evidence>
<dbReference type="GO" id="GO:0008742">
    <property type="term" value="F:L-ribulose-phosphate 4-epimerase activity"/>
    <property type="evidence" value="ECO:0007669"/>
    <property type="project" value="UniProtKB-EC"/>
</dbReference>
<evidence type="ECO:0000256" key="8">
    <source>
        <dbReference type="ARBA" id="ARBA00023277"/>
    </source>
</evidence>
<gene>
    <name evidence="11" type="primary">araD</name>
    <name evidence="11" type="ORF">NCTC10125_00460</name>
</gene>
<evidence type="ECO:0000256" key="5">
    <source>
        <dbReference type="ARBA" id="ARBA00022723"/>
    </source>
</evidence>
<dbReference type="FunFam" id="3.40.225.10:FF:000001">
    <property type="entry name" value="L-ribulose-5-phosphate 4-epimerase UlaF"/>
    <property type="match status" value="1"/>
</dbReference>
<dbReference type="NCBIfam" id="NF006047">
    <property type="entry name" value="PRK08193.1"/>
    <property type="match status" value="1"/>
</dbReference>
<dbReference type="EMBL" id="LR214971">
    <property type="protein sequence ID" value="VEU61919.1"/>
    <property type="molecule type" value="Genomic_DNA"/>
</dbReference>
<dbReference type="GO" id="GO:0016832">
    <property type="term" value="F:aldehyde-lyase activity"/>
    <property type="evidence" value="ECO:0007669"/>
    <property type="project" value="TreeGrafter"/>
</dbReference>
<proteinExistence type="inferred from homology"/>
<feature type="domain" description="Class II aldolase/adducin N-terminal" evidence="10">
    <location>
        <begin position="14"/>
        <end position="205"/>
    </location>
</feature>
<comment type="cofactor">
    <cofactor evidence="2">
        <name>Zn(2+)</name>
        <dbReference type="ChEBI" id="CHEBI:29105"/>
    </cofactor>
</comment>
<dbReference type="PANTHER" id="PTHR22789">
    <property type="entry name" value="FUCULOSE PHOSPHATE ALDOLASE"/>
    <property type="match status" value="1"/>
</dbReference>
<dbReference type="InterPro" id="IPR036409">
    <property type="entry name" value="Aldolase_II/adducin_N_sf"/>
</dbReference>
<evidence type="ECO:0000256" key="6">
    <source>
        <dbReference type="ARBA" id="ARBA00022833"/>
    </source>
</evidence>
<dbReference type="GO" id="GO:0005829">
    <property type="term" value="C:cytosol"/>
    <property type="evidence" value="ECO:0007669"/>
    <property type="project" value="TreeGrafter"/>
</dbReference>
<evidence type="ECO:0000256" key="1">
    <source>
        <dbReference type="ARBA" id="ARBA00001726"/>
    </source>
</evidence>
<name>A0AAJ5TCQ7_9BACT</name>
<dbReference type="InterPro" id="IPR050197">
    <property type="entry name" value="Aldolase_class_II_sugar_metab"/>
</dbReference>
<comment type="similarity">
    <text evidence="3">Belongs to the aldolase class II family. AraD/FucA subfamily.</text>
</comment>
<reference evidence="11 12" key="1">
    <citation type="submission" date="2019-01" db="EMBL/GenBank/DDBJ databases">
        <authorList>
            <consortium name="Pathogen Informatics"/>
        </authorList>
    </citation>
    <scope>NUCLEOTIDE SEQUENCE [LARGE SCALE GENOMIC DNA]</scope>
    <source>
        <strain evidence="11 12">NCTC10125</strain>
    </source>
</reference>
<evidence type="ECO:0000256" key="9">
    <source>
        <dbReference type="ARBA" id="ARBA00032206"/>
    </source>
</evidence>
<dbReference type="KEGG" id="mds:MDIS_02410"/>
<keyword evidence="7 11" id="KW-0413">Isomerase</keyword>
<dbReference type="EC" id="5.1.3.4" evidence="4"/>
<sequence length="241" mass="26965">MKIKDQNELVSLQKAVLEANLLLYNSKLALHTWGNVSAISKDRSYYVIKPSGIPYEKMQFSDMVAVDLENNVLESDLNPSSDTPTHSLIYKADSRIKAIVHTHSPFTVAWAQAGKEIPALGTTHADNFFGSIPCTDSLSDEQINGEYEHNTGIVILDHFAKNKLDFIATPAVLVKEHGPFCWSNKSAEDAVKLAMTFEEVAKMALYTKLINPLQNQANPVLQKKHYDRKHGETAYYGQKKQ</sequence>
<dbReference type="GO" id="GO:0019323">
    <property type="term" value="P:pentose catabolic process"/>
    <property type="evidence" value="ECO:0007669"/>
    <property type="project" value="TreeGrafter"/>
</dbReference>
<keyword evidence="8" id="KW-0119">Carbohydrate metabolism</keyword>
<dbReference type="SUPFAM" id="SSF53639">
    <property type="entry name" value="AraD/HMP-PK domain-like"/>
    <property type="match status" value="1"/>
</dbReference>
<dbReference type="AlphaFoldDB" id="A0AAJ5TCQ7"/>
<keyword evidence="6" id="KW-0862">Zinc</keyword>
<organism evidence="11 12">
    <name type="scientific">Mesomycoplasma dispar</name>
    <dbReference type="NCBI Taxonomy" id="86660"/>
    <lineage>
        <taxon>Bacteria</taxon>
        <taxon>Bacillati</taxon>
        <taxon>Mycoplasmatota</taxon>
        <taxon>Mycoplasmoidales</taxon>
        <taxon>Metamycoplasmataceae</taxon>
        <taxon>Mesomycoplasma</taxon>
    </lineage>
</organism>
<dbReference type="PANTHER" id="PTHR22789:SF8">
    <property type="entry name" value="L-RIBULOSE-5-PHOSPHATE 4-EPIMERASE SGBE"/>
    <property type="match status" value="1"/>
</dbReference>
<evidence type="ECO:0000313" key="11">
    <source>
        <dbReference type="EMBL" id="VEU61919.1"/>
    </source>
</evidence>
<evidence type="ECO:0000256" key="7">
    <source>
        <dbReference type="ARBA" id="ARBA00023235"/>
    </source>
</evidence>
<keyword evidence="5" id="KW-0479">Metal-binding</keyword>
<dbReference type="SMART" id="SM01007">
    <property type="entry name" value="Aldolase_II"/>
    <property type="match status" value="1"/>
</dbReference>
<dbReference type="Pfam" id="PF00596">
    <property type="entry name" value="Aldolase_II"/>
    <property type="match status" value="1"/>
</dbReference>
<dbReference type="GO" id="GO:0046872">
    <property type="term" value="F:metal ion binding"/>
    <property type="evidence" value="ECO:0007669"/>
    <property type="project" value="UniProtKB-KW"/>
</dbReference>
<dbReference type="RefSeq" id="WP_044635469.1">
    <property type="nucleotide sequence ID" value="NZ_CP007229.1"/>
</dbReference>